<organism evidence="1">
    <name type="scientific">Anguilla anguilla</name>
    <name type="common">European freshwater eel</name>
    <name type="synonym">Muraena anguilla</name>
    <dbReference type="NCBI Taxonomy" id="7936"/>
    <lineage>
        <taxon>Eukaryota</taxon>
        <taxon>Metazoa</taxon>
        <taxon>Chordata</taxon>
        <taxon>Craniata</taxon>
        <taxon>Vertebrata</taxon>
        <taxon>Euteleostomi</taxon>
        <taxon>Actinopterygii</taxon>
        <taxon>Neopterygii</taxon>
        <taxon>Teleostei</taxon>
        <taxon>Anguilliformes</taxon>
        <taxon>Anguillidae</taxon>
        <taxon>Anguilla</taxon>
    </lineage>
</organism>
<reference evidence="1" key="2">
    <citation type="journal article" date="2015" name="Fish Shellfish Immunol.">
        <title>Early steps in the European eel (Anguilla anguilla)-Vibrio vulnificus interaction in the gills: Role of the RtxA13 toxin.</title>
        <authorList>
            <person name="Callol A."/>
            <person name="Pajuelo D."/>
            <person name="Ebbesson L."/>
            <person name="Teles M."/>
            <person name="MacKenzie S."/>
            <person name="Amaro C."/>
        </authorList>
    </citation>
    <scope>NUCLEOTIDE SEQUENCE</scope>
</reference>
<protein>
    <submittedName>
        <fullName evidence="1">Uncharacterized protein</fullName>
    </submittedName>
</protein>
<proteinExistence type="predicted"/>
<name>A0A0E9RTW2_ANGAN</name>
<dbReference type="EMBL" id="GBXM01076295">
    <property type="protein sequence ID" value="JAH32282.1"/>
    <property type="molecule type" value="Transcribed_RNA"/>
</dbReference>
<sequence>MSKPVGCRALGKRGQICFPCGVNGSRYQGNSTATNLYMFRISLYIMNQLRRTSCYFQRCTAKKTI</sequence>
<evidence type="ECO:0000313" key="1">
    <source>
        <dbReference type="EMBL" id="JAH32282.1"/>
    </source>
</evidence>
<reference evidence="1" key="1">
    <citation type="submission" date="2014-11" db="EMBL/GenBank/DDBJ databases">
        <authorList>
            <person name="Amaro Gonzalez C."/>
        </authorList>
    </citation>
    <scope>NUCLEOTIDE SEQUENCE</scope>
</reference>
<dbReference type="AlphaFoldDB" id="A0A0E9RTW2"/>
<accession>A0A0E9RTW2</accession>